<accession>A0AAN8UIM2</accession>
<comment type="caution">
    <text evidence="1">The sequence shown here is derived from an EMBL/GenBank/DDBJ whole genome shotgun (WGS) entry which is preliminary data.</text>
</comment>
<dbReference type="EMBL" id="JBAMMX010000028">
    <property type="protein sequence ID" value="KAK6911277.1"/>
    <property type="molecule type" value="Genomic_DNA"/>
</dbReference>
<dbReference type="Proteomes" id="UP001370490">
    <property type="component" value="Unassembled WGS sequence"/>
</dbReference>
<keyword evidence="2" id="KW-1185">Reference proteome</keyword>
<evidence type="ECO:0000313" key="1">
    <source>
        <dbReference type="EMBL" id="KAK6911277.1"/>
    </source>
</evidence>
<reference evidence="1 2" key="1">
    <citation type="submission" date="2023-12" db="EMBL/GenBank/DDBJ databases">
        <title>A high-quality genome assembly for Dillenia turbinata (Dilleniales).</title>
        <authorList>
            <person name="Chanderbali A."/>
        </authorList>
    </citation>
    <scope>NUCLEOTIDE SEQUENCE [LARGE SCALE GENOMIC DNA]</scope>
    <source>
        <strain evidence="1">LSX21</strain>
        <tissue evidence="1">Leaf</tissue>
    </source>
</reference>
<name>A0AAN8UIM2_9MAGN</name>
<sequence>MTLASVLASRILQCRRDVTEPAFFCSDHVGDRPLLLKINGVSSSGAVFHLWTTIISAGIMALPAAVKELGLRVVALQGEIWLLECCEPLGVETMIVELTSCSSEFERQAFPTAGLNECLEKPLDFGDAYSFIEKLNDN</sequence>
<dbReference type="AlphaFoldDB" id="A0AAN8UIM2"/>
<evidence type="ECO:0000313" key="2">
    <source>
        <dbReference type="Proteomes" id="UP001370490"/>
    </source>
</evidence>
<gene>
    <name evidence="1" type="ORF">RJ641_023370</name>
</gene>
<protein>
    <submittedName>
        <fullName evidence="1">Uncharacterized protein</fullName>
    </submittedName>
</protein>
<organism evidence="1 2">
    <name type="scientific">Dillenia turbinata</name>
    <dbReference type="NCBI Taxonomy" id="194707"/>
    <lineage>
        <taxon>Eukaryota</taxon>
        <taxon>Viridiplantae</taxon>
        <taxon>Streptophyta</taxon>
        <taxon>Embryophyta</taxon>
        <taxon>Tracheophyta</taxon>
        <taxon>Spermatophyta</taxon>
        <taxon>Magnoliopsida</taxon>
        <taxon>eudicotyledons</taxon>
        <taxon>Gunneridae</taxon>
        <taxon>Pentapetalae</taxon>
        <taxon>Dilleniales</taxon>
        <taxon>Dilleniaceae</taxon>
        <taxon>Dillenia</taxon>
    </lineage>
</organism>
<proteinExistence type="predicted"/>